<dbReference type="CDD" id="cd00130">
    <property type="entry name" value="PAS"/>
    <property type="match status" value="1"/>
</dbReference>
<evidence type="ECO:0000313" key="13">
    <source>
        <dbReference type="Proteomes" id="UP000766336"/>
    </source>
</evidence>
<dbReference type="InterPro" id="IPR000014">
    <property type="entry name" value="PAS"/>
</dbReference>
<dbReference type="PANTHER" id="PTHR43065:SF46">
    <property type="entry name" value="C4-DICARBOXYLATE TRANSPORT SENSOR PROTEIN DCTB"/>
    <property type="match status" value="1"/>
</dbReference>
<dbReference type="InterPro" id="IPR004358">
    <property type="entry name" value="Sig_transdc_His_kin-like_C"/>
</dbReference>
<reference evidence="12 13" key="1">
    <citation type="submission" date="2021-05" db="EMBL/GenBank/DDBJ databases">
        <title>Roseococcus sp. XZZS9, whole genome shotgun sequencing project.</title>
        <authorList>
            <person name="Zhao G."/>
            <person name="Shen L."/>
        </authorList>
    </citation>
    <scope>NUCLEOTIDE SEQUENCE [LARGE SCALE GENOMIC DNA]</scope>
    <source>
        <strain evidence="12 13">XZZS9</strain>
    </source>
</reference>
<evidence type="ECO:0000256" key="5">
    <source>
        <dbReference type="ARBA" id="ARBA00022741"/>
    </source>
</evidence>
<dbReference type="Pfam" id="PF02518">
    <property type="entry name" value="HATPase_c"/>
    <property type="match status" value="1"/>
</dbReference>
<dbReference type="PROSITE" id="PS50112">
    <property type="entry name" value="PAS"/>
    <property type="match status" value="1"/>
</dbReference>
<evidence type="ECO:0000256" key="2">
    <source>
        <dbReference type="ARBA" id="ARBA00012438"/>
    </source>
</evidence>
<keyword evidence="3" id="KW-0597">Phosphoprotein</keyword>
<feature type="domain" description="PAC" evidence="11">
    <location>
        <begin position="427"/>
        <end position="481"/>
    </location>
</feature>
<dbReference type="Pfam" id="PF08448">
    <property type="entry name" value="PAS_4"/>
    <property type="match status" value="1"/>
</dbReference>
<evidence type="ECO:0000256" key="6">
    <source>
        <dbReference type="ARBA" id="ARBA00022777"/>
    </source>
</evidence>
<comment type="catalytic activity">
    <reaction evidence="1">
        <text>ATP + protein L-histidine = ADP + protein N-phospho-L-histidine.</text>
        <dbReference type="EC" id="2.7.13.3"/>
    </reaction>
</comment>
<dbReference type="SMART" id="SM00091">
    <property type="entry name" value="PAS"/>
    <property type="match status" value="1"/>
</dbReference>
<evidence type="ECO:0000256" key="7">
    <source>
        <dbReference type="ARBA" id="ARBA00022840"/>
    </source>
</evidence>
<dbReference type="SMART" id="SM00388">
    <property type="entry name" value="HisKA"/>
    <property type="match status" value="1"/>
</dbReference>
<dbReference type="PROSITE" id="PS50109">
    <property type="entry name" value="HIS_KIN"/>
    <property type="match status" value="1"/>
</dbReference>
<keyword evidence="8" id="KW-0902">Two-component regulatory system</keyword>
<dbReference type="SUPFAM" id="SSF47384">
    <property type="entry name" value="Homodimeric domain of signal transducing histidine kinase"/>
    <property type="match status" value="1"/>
</dbReference>
<dbReference type="RefSeq" id="WP_213671995.1">
    <property type="nucleotide sequence ID" value="NZ_JAHCDA010000004.1"/>
</dbReference>
<sequence>MLLGLAALAPGLLLGVGLTGDLALRLQFQAEEDIGGSAEAIGLTVNEQLESVVHVLSALATSPYLDPENRQLAAFHRQAAEVAAQMRSFVILVRTENIGRQAVNTGQPLGGPLPSVPEGAASLTAIREGRPAFVPPTYMPEIDRALPVVAVPVRRGGEIEGALAMPIPLGRLEQALRLPSRLGSSAFILGPGSRLVARQPEPERTITRHAPAWMAEAIGDRPRGVIRGEGLDGQPAVLAFERLPINDWIVVASATLAEERDAWVPPVLWSGLAVVALLGAGWAALRIISRRLTQPLESLVEGQSDPPEGAARVAEFEALATAVMAARNAPRREAEAARRAAAENLQLAREAEDERRLLKSIVQSVPEAIFVKDTELRYVLVNRAAAGAFGRSEDELLGRTDADLAHPEVAREMSLADRAMMNSGMTQEYEARIRLPGHGNEPRTYLTVKAPWRDSTGRIAGLVSVARDVTLRRATEERLRAADEAMRRIARADSLTAMGVGVAHELNQPLTAVANFLRAGARWLQDDTADPARIGAAREAMQEAAAQAQRAGEIVRRLRDFVGRGETEQKVVALGPLVADGVALTCAARGEESLPIALDLALTGCVVMADEVQLQQVFVNLLRNAIEATEGQRDRGLSVSLQQEEGRAVLRFADAGPGIPAEVGERLFEPFVSTKEEGMGIGLAICRAIVEAHAGRIEALAREGGGTVIRIELPLASEGVKA</sequence>
<dbReference type="InterPro" id="IPR000700">
    <property type="entry name" value="PAS-assoc_C"/>
</dbReference>
<dbReference type="SUPFAM" id="SSF55874">
    <property type="entry name" value="ATPase domain of HSP90 chaperone/DNA topoisomerase II/histidine kinase"/>
    <property type="match status" value="1"/>
</dbReference>
<keyword evidence="13" id="KW-1185">Reference proteome</keyword>
<name>A0ABS5QI42_9PROT</name>
<evidence type="ECO:0000259" key="11">
    <source>
        <dbReference type="PROSITE" id="PS50113"/>
    </source>
</evidence>
<dbReference type="InterPro" id="IPR035965">
    <property type="entry name" value="PAS-like_dom_sf"/>
</dbReference>
<evidence type="ECO:0000313" key="12">
    <source>
        <dbReference type="EMBL" id="MBS7813306.1"/>
    </source>
</evidence>
<evidence type="ECO:0000256" key="1">
    <source>
        <dbReference type="ARBA" id="ARBA00000085"/>
    </source>
</evidence>
<dbReference type="InterPro" id="IPR003661">
    <property type="entry name" value="HisK_dim/P_dom"/>
</dbReference>
<evidence type="ECO:0000259" key="9">
    <source>
        <dbReference type="PROSITE" id="PS50109"/>
    </source>
</evidence>
<dbReference type="EC" id="2.7.13.3" evidence="2"/>
<dbReference type="PRINTS" id="PR00344">
    <property type="entry name" value="BCTRLSENSOR"/>
</dbReference>
<dbReference type="CDD" id="cd18774">
    <property type="entry name" value="PDC2_HK_sensor"/>
    <property type="match status" value="1"/>
</dbReference>
<dbReference type="SUPFAM" id="SSF55785">
    <property type="entry name" value="PYP-like sensor domain (PAS domain)"/>
    <property type="match status" value="1"/>
</dbReference>
<protein>
    <recommendedName>
        <fullName evidence="2">histidine kinase</fullName>
        <ecNumber evidence="2">2.7.13.3</ecNumber>
    </recommendedName>
</protein>
<keyword evidence="7" id="KW-0067">ATP-binding</keyword>
<keyword evidence="5" id="KW-0547">Nucleotide-binding</keyword>
<evidence type="ECO:0000256" key="4">
    <source>
        <dbReference type="ARBA" id="ARBA00022679"/>
    </source>
</evidence>
<dbReference type="InterPro" id="IPR003594">
    <property type="entry name" value="HATPase_dom"/>
</dbReference>
<gene>
    <name evidence="12" type="ORF">KHU32_20355</name>
</gene>
<evidence type="ECO:0000256" key="3">
    <source>
        <dbReference type="ARBA" id="ARBA00022553"/>
    </source>
</evidence>
<accession>A0ABS5QI42</accession>
<keyword evidence="6" id="KW-0418">Kinase</keyword>
<dbReference type="NCBIfam" id="TIGR00229">
    <property type="entry name" value="sensory_box"/>
    <property type="match status" value="1"/>
</dbReference>
<dbReference type="Proteomes" id="UP000766336">
    <property type="component" value="Unassembled WGS sequence"/>
</dbReference>
<dbReference type="InterPro" id="IPR005467">
    <property type="entry name" value="His_kinase_dom"/>
</dbReference>
<evidence type="ECO:0000259" key="10">
    <source>
        <dbReference type="PROSITE" id="PS50112"/>
    </source>
</evidence>
<feature type="domain" description="Histidine kinase" evidence="9">
    <location>
        <begin position="501"/>
        <end position="717"/>
    </location>
</feature>
<dbReference type="InterPro" id="IPR036890">
    <property type="entry name" value="HATPase_C_sf"/>
</dbReference>
<dbReference type="Gene3D" id="3.30.565.10">
    <property type="entry name" value="Histidine kinase-like ATPase, C-terminal domain"/>
    <property type="match status" value="1"/>
</dbReference>
<feature type="domain" description="PAS" evidence="10">
    <location>
        <begin position="354"/>
        <end position="424"/>
    </location>
</feature>
<evidence type="ECO:0000256" key="8">
    <source>
        <dbReference type="ARBA" id="ARBA00023012"/>
    </source>
</evidence>
<dbReference type="PROSITE" id="PS50113">
    <property type="entry name" value="PAC"/>
    <property type="match status" value="1"/>
</dbReference>
<dbReference type="Gene3D" id="1.10.287.130">
    <property type="match status" value="1"/>
</dbReference>
<dbReference type="SMART" id="SM00387">
    <property type="entry name" value="HATPase_c"/>
    <property type="match status" value="1"/>
</dbReference>
<dbReference type="InterPro" id="IPR013656">
    <property type="entry name" value="PAS_4"/>
</dbReference>
<comment type="caution">
    <text evidence="12">The sequence shown here is derived from an EMBL/GenBank/DDBJ whole genome shotgun (WGS) entry which is preliminary data.</text>
</comment>
<organism evidence="12 13">
    <name type="scientific">Roseococcus pinisoli</name>
    <dbReference type="NCBI Taxonomy" id="2835040"/>
    <lineage>
        <taxon>Bacteria</taxon>
        <taxon>Pseudomonadati</taxon>
        <taxon>Pseudomonadota</taxon>
        <taxon>Alphaproteobacteria</taxon>
        <taxon>Acetobacterales</taxon>
        <taxon>Roseomonadaceae</taxon>
        <taxon>Roseococcus</taxon>
    </lineage>
</organism>
<dbReference type="Gene3D" id="3.30.450.20">
    <property type="entry name" value="PAS domain"/>
    <property type="match status" value="1"/>
</dbReference>
<dbReference type="EMBL" id="JAHCDA010000004">
    <property type="protein sequence ID" value="MBS7813306.1"/>
    <property type="molecule type" value="Genomic_DNA"/>
</dbReference>
<keyword evidence="4" id="KW-0808">Transferase</keyword>
<dbReference type="PANTHER" id="PTHR43065">
    <property type="entry name" value="SENSOR HISTIDINE KINASE"/>
    <property type="match status" value="1"/>
</dbReference>
<proteinExistence type="predicted"/>
<dbReference type="InterPro" id="IPR036097">
    <property type="entry name" value="HisK_dim/P_sf"/>
</dbReference>